<reference evidence="12 13" key="1">
    <citation type="submission" date="2016-10" db="EMBL/GenBank/DDBJ databases">
        <title>Proteomics and genomics reveal pathogen-plant mechanisms compatible with a hemibiotrophic lifestyle of Diplodia corticola.</title>
        <authorList>
            <person name="Fernandes I."/>
            <person name="De Jonge R."/>
            <person name="Van De Peer Y."/>
            <person name="Devreese B."/>
            <person name="Alves A."/>
            <person name="Esteves A.C."/>
        </authorList>
    </citation>
    <scope>NUCLEOTIDE SEQUENCE [LARGE SCALE GENOMIC DNA]</scope>
    <source>
        <strain evidence="12 13">CBS 112549</strain>
    </source>
</reference>
<comment type="caution">
    <text evidence="12">The sequence shown here is derived from an EMBL/GenBank/DDBJ whole genome shotgun (WGS) entry which is preliminary data.</text>
</comment>
<comment type="similarity">
    <text evidence="3">Belongs to the RFT1 family.</text>
</comment>
<proteinExistence type="inferred from homology"/>
<comment type="pathway">
    <text evidence="2">Protein modification; protein glycosylation.</text>
</comment>
<dbReference type="PROSITE" id="PS00498">
    <property type="entry name" value="TYROSINASE_2"/>
    <property type="match status" value="1"/>
</dbReference>
<keyword evidence="5" id="KW-0256">Endoplasmic reticulum</keyword>
<dbReference type="PANTHER" id="PTHR13117:SF5">
    <property type="entry name" value="PROTEIN RFT1 HOMOLOG"/>
    <property type="match status" value="1"/>
</dbReference>
<feature type="transmembrane region" description="Helical" evidence="10">
    <location>
        <begin position="702"/>
        <end position="721"/>
    </location>
</feature>
<feature type="transmembrane region" description="Helical" evidence="10">
    <location>
        <begin position="645"/>
        <end position="664"/>
    </location>
</feature>
<dbReference type="STRING" id="236234.A0A1J9RWN6"/>
<gene>
    <name evidence="12" type="ORF">BKCO1_8000122</name>
</gene>
<protein>
    <recommendedName>
        <fullName evidence="8">Man(5)GlcNAc(2)-PP-dolichol translocation protein RFT1</fullName>
    </recommendedName>
</protein>
<keyword evidence="4 10" id="KW-0812">Transmembrane</keyword>
<keyword evidence="13" id="KW-1185">Reference proteome</keyword>
<feature type="domain" description="Tyrosinase copper-binding" evidence="11">
    <location>
        <begin position="205"/>
        <end position="216"/>
    </location>
</feature>
<dbReference type="GO" id="GO:0006488">
    <property type="term" value="P:dolichol-linked oligosaccharide biosynthetic process"/>
    <property type="evidence" value="ECO:0007669"/>
    <property type="project" value="InterPro"/>
</dbReference>
<feature type="transmembrane region" description="Helical" evidence="10">
    <location>
        <begin position="357"/>
        <end position="379"/>
    </location>
</feature>
<keyword evidence="7 10" id="KW-0472">Membrane</keyword>
<evidence type="ECO:0000256" key="9">
    <source>
        <dbReference type="ARBA" id="ARBA00045912"/>
    </source>
</evidence>
<dbReference type="SUPFAM" id="SSF48056">
    <property type="entry name" value="Di-copper centre-containing domain"/>
    <property type="match status" value="1"/>
</dbReference>
<feature type="transmembrane region" description="Helical" evidence="10">
    <location>
        <begin position="449"/>
        <end position="471"/>
    </location>
</feature>
<evidence type="ECO:0000256" key="5">
    <source>
        <dbReference type="ARBA" id="ARBA00022824"/>
    </source>
</evidence>
<dbReference type="GO" id="GO:0034203">
    <property type="term" value="P:glycolipid translocation"/>
    <property type="evidence" value="ECO:0007669"/>
    <property type="project" value="TreeGrafter"/>
</dbReference>
<evidence type="ECO:0000256" key="7">
    <source>
        <dbReference type="ARBA" id="ARBA00023136"/>
    </source>
</evidence>
<dbReference type="InterPro" id="IPR002227">
    <property type="entry name" value="Tyrosinase_Cu-bd"/>
</dbReference>
<comment type="function">
    <text evidence="9">Intramembrane glycolipid transporter that operates in the biosynthetic pathway of dolichol-linked oligosaccharides, the glycan precursors employed in protein asparagine (N)-glycosylation. The sequential addition of sugars to dolichol pyrophosphate produces dolichol-linked oligosaccharides containing fourteen sugars, including two GlcNAcs, nine mannoses and three glucoses. Once assembled, the oligosaccharide is transferred from the lipid to nascent proteins by oligosaccharyltransferases. The assembly of dolichol-linked oligosaccharides begins on the cytosolic side of the endoplasmic reticulum membrane and finishes in its lumen. RFT1 could mediate the translocation of the cytosolically oriented intermediate DolPP-GlcNAc2Man5, produced by ALG11, into the ER lumen where dolichol-linked oligosaccharides assembly continues. However, the intramembrane lipid transporter activity could not be confirmed in vitro.</text>
</comment>
<comment type="subcellular location">
    <subcellularLocation>
        <location evidence="1">Endoplasmic reticulum membrane</location>
        <topology evidence="1">Multi-pass membrane protein</topology>
    </subcellularLocation>
</comment>
<feature type="transmembrane region" description="Helical" evidence="10">
    <location>
        <begin position="600"/>
        <end position="625"/>
    </location>
</feature>
<accession>A0A1J9RWN6</accession>
<feature type="transmembrane region" description="Helical" evidence="10">
    <location>
        <begin position="676"/>
        <end position="696"/>
    </location>
</feature>
<dbReference type="GO" id="GO:0016491">
    <property type="term" value="F:oxidoreductase activity"/>
    <property type="evidence" value="ECO:0007669"/>
    <property type="project" value="InterPro"/>
</dbReference>
<evidence type="ECO:0000256" key="8">
    <source>
        <dbReference type="ARBA" id="ARBA00044793"/>
    </source>
</evidence>
<dbReference type="AlphaFoldDB" id="A0A1J9RWN6"/>
<dbReference type="PANTHER" id="PTHR13117">
    <property type="entry name" value="ENDOPLASMIC RETICULUM MULTISPAN TRANSMEMBRANE PROTEIN-RELATED"/>
    <property type="match status" value="1"/>
</dbReference>
<evidence type="ECO:0000313" key="12">
    <source>
        <dbReference type="EMBL" id="OJD37043.1"/>
    </source>
</evidence>
<evidence type="ECO:0000259" key="11">
    <source>
        <dbReference type="PROSITE" id="PS00498"/>
    </source>
</evidence>
<evidence type="ECO:0000256" key="3">
    <source>
        <dbReference type="ARBA" id="ARBA00010288"/>
    </source>
</evidence>
<evidence type="ECO:0000256" key="10">
    <source>
        <dbReference type="SAM" id="Phobius"/>
    </source>
</evidence>
<evidence type="ECO:0000256" key="4">
    <source>
        <dbReference type="ARBA" id="ARBA00022692"/>
    </source>
</evidence>
<dbReference type="GO" id="GO:0005789">
    <property type="term" value="C:endoplasmic reticulum membrane"/>
    <property type="evidence" value="ECO:0007669"/>
    <property type="project" value="UniProtKB-SubCell"/>
</dbReference>
<dbReference type="RefSeq" id="XP_020133284.1">
    <property type="nucleotide sequence ID" value="XM_020279217.1"/>
</dbReference>
<keyword evidence="6 10" id="KW-1133">Transmembrane helix</keyword>
<dbReference type="Pfam" id="PF00264">
    <property type="entry name" value="Tyrosinase"/>
    <property type="match status" value="1"/>
</dbReference>
<evidence type="ECO:0000313" key="13">
    <source>
        <dbReference type="Proteomes" id="UP000183809"/>
    </source>
</evidence>
<organism evidence="12 13">
    <name type="scientific">Diplodia corticola</name>
    <dbReference type="NCBI Taxonomy" id="236234"/>
    <lineage>
        <taxon>Eukaryota</taxon>
        <taxon>Fungi</taxon>
        <taxon>Dikarya</taxon>
        <taxon>Ascomycota</taxon>
        <taxon>Pezizomycotina</taxon>
        <taxon>Dothideomycetes</taxon>
        <taxon>Dothideomycetes incertae sedis</taxon>
        <taxon>Botryosphaeriales</taxon>
        <taxon>Botryosphaeriaceae</taxon>
        <taxon>Diplodia</taxon>
    </lineage>
</organism>
<dbReference type="OrthoDB" id="9979195at2759"/>
<dbReference type="GeneID" id="31019479"/>
<name>A0A1J9RWN6_9PEZI</name>
<evidence type="ECO:0000256" key="6">
    <source>
        <dbReference type="ARBA" id="ARBA00022989"/>
    </source>
</evidence>
<dbReference type="Pfam" id="PF04506">
    <property type="entry name" value="Rft-1"/>
    <property type="match status" value="1"/>
</dbReference>
<evidence type="ECO:0000256" key="2">
    <source>
        <dbReference type="ARBA" id="ARBA00004922"/>
    </source>
</evidence>
<evidence type="ECO:0000256" key="1">
    <source>
        <dbReference type="ARBA" id="ARBA00004477"/>
    </source>
</evidence>
<sequence length="811" mass="87571">MPFIKTKPRQYTGWDTSPSGIAILSQRMKEHCEKNADTWERNRKLDGLSMTPWTDQGKSYWNWSLDASEVDENSTAIFTTEVFDATTGFGGNGPWVEATAEQNPLNLTGRTGGGCVTDGPFRYPAFQVNVGLPGCLKRDFAPWVMNSFAAQSNVDYVTGQPDYTSFARALEGIPSFSQPNIHGSGHFGVGGVLGTIGDAANSPGDPLFYLHHCNLDRILWEWQKKDLPARLHQVGGPVAAFDYSGTNVTLDFEVNMGPLAGNVTLEDLLDPRGAVLMSGAALSASAKGATFLILLQVGSRALTFAVNQVLLRFLSPELLGVSAQLELYAISVLYFSRESLRVALQRQASSIQAVINLSYVAIALAVVLSHALGWLWLRADVPDVPYFRQSLYIYACSTVVELCAEPAFTATQQLMLYKIRASAESMATLARCFVTCACAVWASRQGYDAGVASFAAGQSAYSAVLLAVYLWRVTPVAKKDNFTLLPQPLKKNDPNEYILGWFPRSLGNLGLSLFVQSSIKYVLTQGDAILIASLTTLADQGAYALASNYGGLIARMLFQPIEESSRNLFSRLCSSAPGTGDSKPPKAQVRQARVILQTIVHLYGLISLAACALGPTLAPLLLRVVAGARWADNAAATDTLACYCYYVPLLALNGVAEAFVASVATERDLHRQSVWMGAFFAGFAAAAYLFLGVLGLGAQGLVWANCVNMGLRIVWAGAFIGRWFGENGEQFDYLAALPKGLSVAVAMAAPVALRLSEGVLSGYGLLGELVRCGAIAGVVGLNVLVSEREYLIECYYMLRPKTEAPQEKKEK</sequence>
<dbReference type="EMBL" id="MNUE01000008">
    <property type="protein sequence ID" value="OJD37043.1"/>
    <property type="molecule type" value="Genomic_DNA"/>
</dbReference>
<dbReference type="Proteomes" id="UP000183809">
    <property type="component" value="Unassembled WGS sequence"/>
</dbReference>
<dbReference type="InterPro" id="IPR007594">
    <property type="entry name" value="RFT1"/>
</dbReference>
<dbReference type="InterPro" id="IPR008922">
    <property type="entry name" value="Di-copper_centre_dom_sf"/>
</dbReference>
<dbReference type="Gene3D" id="1.10.1280.10">
    <property type="entry name" value="Di-copper center containing domain from catechol oxidase"/>
    <property type="match status" value="1"/>
</dbReference>
<feature type="transmembrane region" description="Helical" evidence="10">
    <location>
        <begin position="318"/>
        <end position="336"/>
    </location>
</feature>